<dbReference type="Gene3D" id="3.10.50.40">
    <property type="match status" value="1"/>
</dbReference>
<organism evidence="7 8">
    <name type="scientific">Palleronia caenipelagi</name>
    <dbReference type="NCBI Taxonomy" id="2489174"/>
    <lineage>
        <taxon>Bacteria</taxon>
        <taxon>Pseudomonadati</taxon>
        <taxon>Pseudomonadota</taxon>
        <taxon>Alphaproteobacteria</taxon>
        <taxon>Rhodobacterales</taxon>
        <taxon>Roseobacteraceae</taxon>
        <taxon>Palleronia</taxon>
    </lineage>
</organism>
<dbReference type="GO" id="GO:0003755">
    <property type="term" value="F:peptidyl-prolyl cis-trans isomerase activity"/>
    <property type="evidence" value="ECO:0007669"/>
    <property type="project" value="UniProtKB-KW"/>
</dbReference>
<comment type="caution">
    <text evidence="7">The sequence shown here is derived from an EMBL/GenBank/DDBJ whole genome shotgun (WGS) entry which is preliminary data.</text>
</comment>
<dbReference type="InterPro" id="IPR027304">
    <property type="entry name" value="Trigger_fact/SurA_dom_sf"/>
</dbReference>
<dbReference type="Gene3D" id="1.10.4030.10">
    <property type="entry name" value="Porin chaperone SurA, peptide-binding domain"/>
    <property type="match status" value="1"/>
</dbReference>
<gene>
    <name evidence="7" type="ORF">FEV53_02210</name>
</gene>
<dbReference type="PANTHER" id="PTHR47637:SF1">
    <property type="entry name" value="CHAPERONE SURA"/>
    <property type="match status" value="1"/>
</dbReference>
<dbReference type="Pfam" id="PF00639">
    <property type="entry name" value="Rotamase"/>
    <property type="match status" value="1"/>
</dbReference>
<dbReference type="InterPro" id="IPR046357">
    <property type="entry name" value="PPIase_dom_sf"/>
</dbReference>
<dbReference type="InterPro" id="IPR050280">
    <property type="entry name" value="OMP_Chaperone_SurA"/>
</dbReference>
<evidence type="ECO:0000256" key="5">
    <source>
        <dbReference type="PROSITE-ProRule" id="PRU00278"/>
    </source>
</evidence>
<dbReference type="PANTHER" id="PTHR47637">
    <property type="entry name" value="CHAPERONE SURA"/>
    <property type="match status" value="1"/>
</dbReference>
<keyword evidence="2" id="KW-0732">Signal</keyword>
<accession>A0A547Q9I0</accession>
<evidence type="ECO:0000256" key="4">
    <source>
        <dbReference type="ARBA" id="ARBA00031484"/>
    </source>
</evidence>
<keyword evidence="8" id="KW-1185">Reference proteome</keyword>
<dbReference type="SUPFAM" id="SSF109998">
    <property type="entry name" value="Triger factor/SurA peptide-binding domain-like"/>
    <property type="match status" value="1"/>
</dbReference>
<dbReference type="SUPFAM" id="SSF54534">
    <property type="entry name" value="FKBP-like"/>
    <property type="match status" value="1"/>
</dbReference>
<evidence type="ECO:0000313" key="7">
    <source>
        <dbReference type="EMBL" id="TRD23000.1"/>
    </source>
</evidence>
<keyword evidence="5 7" id="KW-0413">Isomerase</keyword>
<name>A0A547Q9I0_9RHOB</name>
<dbReference type="InterPro" id="IPR000297">
    <property type="entry name" value="PPIase_PpiC"/>
</dbReference>
<dbReference type="Proteomes" id="UP000318590">
    <property type="component" value="Unassembled WGS sequence"/>
</dbReference>
<dbReference type="Pfam" id="PF13624">
    <property type="entry name" value="SurA_N_3"/>
    <property type="match status" value="1"/>
</dbReference>
<evidence type="ECO:0000259" key="6">
    <source>
        <dbReference type="PROSITE" id="PS50198"/>
    </source>
</evidence>
<proteinExistence type="predicted"/>
<evidence type="ECO:0000256" key="2">
    <source>
        <dbReference type="ARBA" id="ARBA00022729"/>
    </source>
</evidence>
<evidence type="ECO:0000313" key="8">
    <source>
        <dbReference type="Proteomes" id="UP000318590"/>
    </source>
</evidence>
<reference evidence="7 8" key="1">
    <citation type="submission" date="2019-06" db="EMBL/GenBank/DDBJ databases">
        <title>Paenimaribius caenipelagi gen. nov., sp. nov., isolated from a tidal flat.</title>
        <authorList>
            <person name="Yoon J.-H."/>
        </authorList>
    </citation>
    <scope>NUCLEOTIDE SEQUENCE [LARGE SCALE GENOMIC DNA]</scope>
    <source>
        <strain evidence="7 8">JBTF-M29</strain>
    </source>
</reference>
<dbReference type="EMBL" id="VFSV01000003">
    <property type="protein sequence ID" value="TRD23000.1"/>
    <property type="molecule type" value="Genomic_DNA"/>
</dbReference>
<feature type="domain" description="PpiC" evidence="6">
    <location>
        <begin position="179"/>
        <end position="276"/>
    </location>
</feature>
<dbReference type="OrthoDB" id="9791746at2"/>
<evidence type="ECO:0000256" key="3">
    <source>
        <dbReference type="ARBA" id="ARBA00030642"/>
    </source>
</evidence>
<protein>
    <recommendedName>
        <fullName evidence="1">Parvulin-like PPIase</fullName>
    </recommendedName>
    <alternativeName>
        <fullName evidence="3">Peptidyl-prolyl cis-trans isomerase plp</fullName>
    </alternativeName>
    <alternativeName>
        <fullName evidence="4">Rotamase plp</fullName>
    </alternativeName>
</protein>
<keyword evidence="5" id="KW-0697">Rotamase</keyword>
<dbReference type="PROSITE" id="PS50198">
    <property type="entry name" value="PPIC_PPIASE_2"/>
    <property type="match status" value="1"/>
</dbReference>
<sequence>MSRKTPPDRLTRVSDTMLTRLFRIAALAASLLAGTVPLACAQNLFAPRAHVNGSVITQFEVQQRQIMFELFNAPDNSDEAALDALINERLQVAEARRLGLGITEAELLEGMSEFASRANLGREEFVAQIGRAGVDVESYEDFVRAGLAWRKVLADRFQGRIIVDSDDTDRALNSPPAPKLRVLLNELIIPANTPDRAARAESLAPYISSITSFAEFRAAARQYSATASRDRGGAIDWLDLENLPPQLRGVLLALKPGEVTQPVRLPNALAFFQLREVDEVVQPATPVSVEYATFLIPGGKSELGYQQAAQIRASVDTCDDLYTVARGSNPEQLERETRPIGQVPSDVAFELAKLDPGEVSTNLTRAGGQTLVFLMLCERSYRSQDAETPDPERLRSALVNRQANAAADVYLSDLRANATIRYE</sequence>
<dbReference type="AlphaFoldDB" id="A0A547Q9I0"/>
<evidence type="ECO:0000256" key="1">
    <source>
        <dbReference type="ARBA" id="ARBA00018370"/>
    </source>
</evidence>